<name>A0AAC9KAC0_9PROT</name>
<accession>A0AAC9KAC0</accession>
<keyword evidence="6 10" id="KW-1133">Transmembrane helix</keyword>
<evidence type="ECO:0000256" key="5">
    <source>
        <dbReference type="ARBA" id="ARBA00022692"/>
    </source>
</evidence>
<dbReference type="PANTHER" id="PTHR30487">
    <property type="entry name" value="TYPE 4 PREPILIN-LIKE PROTEINS LEADER PEPTIDE-PROCESSING ENZYME"/>
    <property type="match status" value="1"/>
</dbReference>
<dbReference type="Pfam" id="PF01478">
    <property type="entry name" value="Peptidase_A24"/>
    <property type="match status" value="1"/>
</dbReference>
<gene>
    <name evidence="13" type="ORF">GbCGDNIH9_1690</name>
</gene>
<dbReference type="InterPro" id="IPR010627">
    <property type="entry name" value="Prepilin_pept_A24_N"/>
</dbReference>
<sequence length="274" mass="29661">MSRTTRLYIVSGNEYPDLTTQQGGSRMGWLLLLIAPVIGSFIGVLVRRWPDAHGIVFGRSRCEHCAQHLSPAEIIPLLSFLWLRGRCRQCGSPIDPFHPMIECAALAVAVCACAMRGINNPFVAGDCVLGWALLTLACIDLRHWRLPDMLTLPLILLGMGEAIWLDPATLLWPRVTGIVVAYGALALLGLLYRLLRGREGLGAGDAKLFAAGAAWTGLTALPGILLLAALGGLIHAAIRAFRGSRFSRHTAIPFGPALAAAIWIVRLLMFQDIE</sequence>
<protein>
    <recommendedName>
        <fullName evidence="9">Prepilin leader peptidase/N-methyltransferase</fullName>
        <ecNumber evidence="9">2.1.1.-</ecNumber>
        <ecNumber evidence="9">3.4.23.43</ecNumber>
    </recommendedName>
</protein>
<keyword evidence="9" id="KW-0511">Multifunctional enzyme</keyword>
<feature type="domain" description="Prepilin type IV endopeptidase peptidase" evidence="11">
    <location>
        <begin position="127"/>
        <end position="236"/>
    </location>
</feature>
<dbReference type="GO" id="GO:0005886">
    <property type="term" value="C:plasma membrane"/>
    <property type="evidence" value="ECO:0007669"/>
    <property type="project" value="UniProtKB-SubCell"/>
</dbReference>
<keyword evidence="4" id="KW-0997">Cell inner membrane</keyword>
<comment type="similarity">
    <text evidence="2 8">Belongs to the peptidase A24 family.</text>
</comment>
<dbReference type="EC" id="2.1.1.-" evidence="9"/>
<evidence type="ECO:0000256" key="7">
    <source>
        <dbReference type="ARBA" id="ARBA00023136"/>
    </source>
</evidence>
<keyword evidence="9" id="KW-0489">Methyltransferase</keyword>
<evidence type="ECO:0000256" key="9">
    <source>
        <dbReference type="RuleBase" id="RU003794"/>
    </source>
</evidence>
<evidence type="ECO:0000256" key="10">
    <source>
        <dbReference type="SAM" id="Phobius"/>
    </source>
</evidence>
<dbReference type="GO" id="GO:0008168">
    <property type="term" value="F:methyltransferase activity"/>
    <property type="evidence" value="ECO:0007669"/>
    <property type="project" value="UniProtKB-KW"/>
</dbReference>
<evidence type="ECO:0000259" key="11">
    <source>
        <dbReference type="Pfam" id="PF01478"/>
    </source>
</evidence>
<evidence type="ECO:0000256" key="3">
    <source>
        <dbReference type="ARBA" id="ARBA00022475"/>
    </source>
</evidence>
<dbReference type="Gene3D" id="1.20.120.1220">
    <property type="match status" value="1"/>
</dbReference>
<dbReference type="Proteomes" id="UP000182373">
    <property type="component" value="Chromosome"/>
</dbReference>
<dbReference type="EMBL" id="CP018191">
    <property type="protein sequence ID" value="APH54986.1"/>
    <property type="molecule type" value="Genomic_DNA"/>
</dbReference>
<dbReference type="PANTHER" id="PTHR30487:SF0">
    <property type="entry name" value="PREPILIN LEADER PEPTIDASE_N-METHYLTRANSFERASE-RELATED"/>
    <property type="match status" value="1"/>
</dbReference>
<dbReference type="InterPro" id="IPR000045">
    <property type="entry name" value="Prepilin_IV_endopep_pep"/>
</dbReference>
<evidence type="ECO:0000256" key="8">
    <source>
        <dbReference type="RuleBase" id="RU003793"/>
    </source>
</evidence>
<organism evidence="13 14">
    <name type="scientific">Granulibacter bethesdensis</name>
    <dbReference type="NCBI Taxonomy" id="364410"/>
    <lineage>
        <taxon>Bacteria</taxon>
        <taxon>Pseudomonadati</taxon>
        <taxon>Pseudomonadota</taxon>
        <taxon>Alphaproteobacteria</taxon>
        <taxon>Acetobacterales</taxon>
        <taxon>Acetobacteraceae</taxon>
        <taxon>Granulibacter</taxon>
    </lineage>
</organism>
<dbReference type="InterPro" id="IPR050882">
    <property type="entry name" value="Prepilin_peptidase/N-MTase"/>
</dbReference>
<feature type="transmembrane region" description="Helical" evidence="10">
    <location>
        <begin position="171"/>
        <end position="192"/>
    </location>
</feature>
<evidence type="ECO:0000259" key="12">
    <source>
        <dbReference type="Pfam" id="PF06750"/>
    </source>
</evidence>
<dbReference type="Pfam" id="PF06750">
    <property type="entry name" value="A24_N_bact"/>
    <property type="match status" value="1"/>
</dbReference>
<comment type="catalytic activity">
    <reaction evidence="9">
        <text>Typically cleaves a -Gly-|-Phe- bond to release an N-terminal, basic peptide of 5-8 residues from type IV prepilin, and then N-methylates the new N-terminal amino group, the methyl donor being S-adenosyl-L-methionine.</text>
        <dbReference type="EC" id="3.4.23.43"/>
    </reaction>
</comment>
<comment type="subcellular location">
    <subcellularLocation>
        <location evidence="1">Cell inner membrane</location>
        <topology evidence="1">Multi-pass membrane protein</topology>
    </subcellularLocation>
    <subcellularLocation>
        <location evidence="9">Cell membrane</location>
        <topology evidence="9">Multi-pass membrane protein</topology>
    </subcellularLocation>
</comment>
<feature type="transmembrane region" description="Helical" evidence="10">
    <location>
        <begin position="213"/>
        <end position="238"/>
    </location>
</feature>
<keyword evidence="9" id="KW-0808">Transferase</keyword>
<evidence type="ECO:0000256" key="1">
    <source>
        <dbReference type="ARBA" id="ARBA00004429"/>
    </source>
</evidence>
<dbReference type="EC" id="3.4.23.43" evidence="9"/>
<evidence type="ECO:0000256" key="2">
    <source>
        <dbReference type="ARBA" id="ARBA00005801"/>
    </source>
</evidence>
<keyword evidence="3" id="KW-1003">Cell membrane</keyword>
<dbReference type="GO" id="GO:0006465">
    <property type="term" value="P:signal peptide processing"/>
    <property type="evidence" value="ECO:0007669"/>
    <property type="project" value="TreeGrafter"/>
</dbReference>
<proteinExistence type="inferred from homology"/>
<dbReference type="GO" id="GO:0032259">
    <property type="term" value="P:methylation"/>
    <property type="evidence" value="ECO:0007669"/>
    <property type="project" value="UniProtKB-KW"/>
</dbReference>
<evidence type="ECO:0000313" key="13">
    <source>
        <dbReference type="EMBL" id="APH54986.1"/>
    </source>
</evidence>
<comment type="function">
    <text evidence="9">Plays an essential role in type IV pili and type II pseudopili formation by proteolytically removing the leader sequence from substrate proteins and subsequently monomethylating the alpha-amino group of the newly exposed N-terminal phenylalanine.</text>
</comment>
<keyword evidence="9" id="KW-0645">Protease</keyword>
<keyword evidence="9 13" id="KW-0378">Hydrolase</keyword>
<dbReference type="GO" id="GO:0004190">
    <property type="term" value="F:aspartic-type endopeptidase activity"/>
    <property type="evidence" value="ECO:0007669"/>
    <property type="project" value="UniProtKB-EC"/>
</dbReference>
<feature type="transmembrane region" description="Helical" evidence="10">
    <location>
        <begin position="250"/>
        <end position="269"/>
    </location>
</feature>
<keyword evidence="7 10" id="KW-0472">Membrane</keyword>
<evidence type="ECO:0000313" key="14">
    <source>
        <dbReference type="Proteomes" id="UP000182373"/>
    </source>
</evidence>
<feature type="domain" description="Prepilin peptidase A24 N-terminal" evidence="12">
    <location>
        <begin position="34"/>
        <end position="112"/>
    </location>
</feature>
<feature type="transmembrane region" description="Helical" evidence="10">
    <location>
        <begin position="27"/>
        <end position="46"/>
    </location>
</feature>
<keyword evidence="5 9" id="KW-0812">Transmembrane</keyword>
<dbReference type="PRINTS" id="PR00864">
    <property type="entry name" value="PREPILNPTASE"/>
</dbReference>
<evidence type="ECO:0000256" key="4">
    <source>
        <dbReference type="ARBA" id="ARBA00022519"/>
    </source>
</evidence>
<reference evidence="14" key="1">
    <citation type="submission" date="2016-11" db="EMBL/GenBank/DDBJ databases">
        <title>Comparative genomic and phenotypic analysis of Granulibacter bethesdensis clinical isolates from patients with chronic granulomatous disease.</title>
        <authorList>
            <person name="Zarember K.A."/>
            <person name="Porcella S.F."/>
            <person name="Chu J."/>
            <person name="Ding L."/>
            <person name="Dahlstrom E."/>
            <person name="Barbian K."/>
            <person name="Martens C."/>
            <person name="Sykora L."/>
            <person name="Kramer S."/>
            <person name="Pettinato A.M."/>
            <person name="Hong H."/>
            <person name="Wald G."/>
            <person name="Berg L.J."/>
            <person name="Rogge L.S."/>
            <person name="Greenberg D.E."/>
            <person name="Falcone E.L."/>
            <person name="Neves J.F."/>
            <person name="Simoes M.J."/>
            <person name="Casal M."/>
            <person name="Rodriguez-Lopez F.C."/>
            <person name="Zelazny A."/>
            <person name="Gallin J.I."/>
            <person name="Holland S.M."/>
        </authorList>
    </citation>
    <scope>NUCLEOTIDE SEQUENCE [LARGE SCALE GENOMIC DNA]</scope>
    <source>
        <strain evidence="14">NIH9.1</strain>
    </source>
</reference>
<evidence type="ECO:0000256" key="6">
    <source>
        <dbReference type="ARBA" id="ARBA00022989"/>
    </source>
</evidence>
<dbReference type="AlphaFoldDB" id="A0AAC9KAC0"/>
<dbReference type="InterPro" id="IPR014032">
    <property type="entry name" value="Peptidase_A24A_bac"/>
</dbReference>